<dbReference type="Pfam" id="PF02275">
    <property type="entry name" value="CBAH"/>
    <property type="match status" value="1"/>
</dbReference>
<accession>A0A2N9DSW2</accession>
<evidence type="ECO:0000256" key="2">
    <source>
        <dbReference type="ARBA" id="ARBA00022801"/>
    </source>
</evidence>
<sequence length="331" mass="37012">MCTSLTYSTVDGHHFLARTMDFSLELDANPLFLPRHFKWYPILSQPAQITKYAIMGAGGQFSPTQYLVADGFNEHGLACAELFFAGAAVYEPNQIAGKLNLVAEEFTTWALGYHQNLADLAQDLANVVIIDSDQGELKANQPLHWIFTDKTGETMIIEPEGHGLHLINDPVGVMTNTPNLDWHLKNLNNYLNLQPMPFPERQYSHYTAHAFSQGTGTQALPGGYTPPQRFVRAAYSRQTMPQAQTAADGVNALLHMLDNVTIPKGANLESDGQTDYTQYQGILSLDERAYYFVNYTNRTVYRTTMTDELIQQQTTPVIYPAQSQQQSVPLN</sequence>
<evidence type="ECO:0000313" key="4">
    <source>
        <dbReference type="EMBL" id="SPC35851.1"/>
    </source>
</evidence>
<dbReference type="EMBL" id="OGVC01000001">
    <property type="protein sequence ID" value="SPC35851.1"/>
    <property type="molecule type" value="Genomic_DNA"/>
</dbReference>
<feature type="domain" description="Choloylglycine hydrolase/NAAA C-terminal" evidence="3">
    <location>
        <begin position="2"/>
        <end position="310"/>
    </location>
</feature>
<gene>
    <name evidence="4" type="ORF">LFUMFP_10031</name>
</gene>
<comment type="similarity">
    <text evidence="1">Belongs to the peptidase C59 family.</text>
</comment>
<dbReference type="Gene3D" id="3.60.60.10">
    <property type="entry name" value="Penicillin V Acylase, Chain A"/>
    <property type="match status" value="1"/>
</dbReference>
<evidence type="ECO:0000256" key="1">
    <source>
        <dbReference type="ARBA" id="ARBA00006625"/>
    </source>
</evidence>
<dbReference type="PANTHER" id="PTHR35527:SF2">
    <property type="entry name" value="HYDROLASE"/>
    <property type="match status" value="1"/>
</dbReference>
<dbReference type="CDD" id="cd00542">
    <property type="entry name" value="Ntn_PVA"/>
    <property type="match status" value="1"/>
</dbReference>
<dbReference type="EC" id="3.5.1.24" evidence="4"/>
<dbReference type="InterPro" id="IPR052193">
    <property type="entry name" value="Peptidase_C59"/>
</dbReference>
<organism evidence="4 5">
    <name type="scientific">Latilactobacillus fuchuensis</name>
    <dbReference type="NCBI Taxonomy" id="164393"/>
    <lineage>
        <taxon>Bacteria</taxon>
        <taxon>Bacillati</taxon>
        <taxon>Bacillota</taxon>
        <taxon>Bacilli</taxon>
        <taxon>Lactobacillales</taxon>
        <taxon>Lactobacillaceae</taxon>
        <taxon>Latilactobacillus</taxon>
    </lineage>
</organism>
<dbReference type="PANTHER" id="PTHR35527">
    <property type="entry name" value="CHOLOYLGLYCINE HYDROLASE"/>
    <property type="match status" value="1"/>
</dbReference>
<proteinExistence type="inferred from homology"/>
<evidence type="ECO:0000259" key="3">
    <source>
        <dbReference type="Pfam" id="PF02275"/>
    </source>
</evidence>
<dbReference type="AlphaFoldDB" id="A0A2N9DSW2"/>
<evidence type="ECO:0000313" key="5">
    <source>
        <dbReference type="Proteomes" id="UP000238739"/>
    </source>
</evidence>
<dbReference type="GO" id="GO:0045302">
    <property type="term" value="F:choloylglycine hydrolase activity"/>
    <property type="evidence" value="ECO:0007669"/>
    <property type="project" value="UniProtKB-EC"/>
</dbReference>
<keyword evidence="5" id="KW-1185">Reference proteome</keyword>
<comment type="caution">
    <text evidence="4">The sequence shown here is derived from an EMBL/GenBank/DDBJ whole genome shotgun (WGS) entry which is preliminary data.</text>
</comment>
<name>A0A2N9DSW2_9LACO</name>
<keyword evidence="2 4" id="KW-0378">Hydrolase</keyword>
<dbReference type="SUPFAM" id="SSF56235">
    <property type="entry name" value="N-terminal nucleophile aminohydrolases (Ntn hydrolases)"/>
    <property type="match status" value="1"/>
</dbReference>
<dbReference type="InterPro" id="IPR029055">
    <property type="entry name" value="Ntn_hydrolases_N"/>
</dbReference>
<reference evidence="4" key="1">
    <citation type="submission" date="2018-01" db="EMBL/GenBank/DDBJ databases">
        <authorList>
            <person name="Chaillou S."/>
        </authorList>
    </citation>
    <scope>NUCLEOTIDE SEQUENCE [LARGE SCALE GENOMIC DNA]</scope>
    <source>
        <strain evidence="4">MFPC41A2801</strain>
    </source>
</reference>
<protein>
    <submittedName>
        <fullName evidence="4">Choloylglycine hydrolase (Bile salt hydrolase)</fullName>
        <ecNumber evidence="4">3.5.1.24</ecNumber>
    </submittedName>
</protein>
<dbReference type="Proteomes" id="UP000238739">
    <property type="component" value="Unassembled WGS sequence"/>
</dbReference>
<dbReference type="RefSeq" id="WP_056950005.1">
    <property type="nucleotide sequence ID" value="NZ_LT984417.1"/>
</dbReference>
<dbReference type="InterPro" id="IPR029132">
    <property type="entry name" value="CBAH/NAAA_C"/>
</dbReference>